<gene>
    <name evidence="1" type="ORF">SAMN05216244_3429</name>
</gene>
<evidence type="ECO:0008006" key="3">
    <source>
        <dbReference type="Google" id="ProtNLM"/>
    </source>
</evidence>
<protein>
    <recommendedName>
        <fullName evidence="3">DUF4177 domain-containing protein</fullName>
    </recommendedName>
</protein>
<dbReference type="RefSeq" id="WP_074600478.1">
    <property type="nucleotide sequence ID" value="NZ_FNHF01000005.1"/>
</dbReference>
<reference evidence="2" key="1">
    <citation type="submission" date="2016-10" db="EMBL/GenBank/DDBJ databases">
        <authorList>
            <person name="Varghese N."/>
            <person name="Submissions S."/>
        </authorList>
    </citation>
    <scope>NUCLEOTIDE SEQUENCE [LARGE SCALE GENOMIC DNA]</scope>
    <source>
        <strain evidence="2">CGMCC 1.6199</strain>
    </source>
</reference>
<keyword evidence="2" id="KW-1185">Reference proteome</keyword>
<accession>A0A1G9W4V1</accession>
<name>A0A1G9W4V1_9BACI</name>
<evidence type="ECO:0000313" key="1">
    <source>
        <dbReference type="EMBL" id="SDM79558.1"/>
    </source>
</evidence>
<evidence type="ECO:0000313" key="2">
    <source>
        <dbReference type="Proteomes" id="UP000182347"/>
    </source>
</evidence>
<proteinExistence type="predicted"/>
<dbReference type="EMBL" id="FNHF01000005">
    <property type="protein sequence ID" value="SDM79558.1"/>
    <property type="molecule type" value="Genomic_DNA"/>
</dbReference>
<sequence>MYEHKFIKIDRNYNQKPKEDYHRIVSEHEKEGWELVQIFAPSTKSYGLAAYFELILKRKLQESD</sequence>
<dbReference type="AlphaFoldDB" id="A0A1G9W4V1"/>
<dbReference type="Pfam" id="PF13783">
    <property type="entry name" value="DUF4177"/>
    <property type="match status" value="1"/>
</dbReference>
<organism evidence="1 2">
    <name type="scientific">Sediminibacillus halophilus</name>
    <dbReference type="NCBI Taxonomy" id="482461"/>
    <lineage>
        <taxon>Bacteria</taxon>
        <taxon>Bacillati</taxon>
        <taxon>Bacillota</taxon>
        <taxon>Bacilli</taxon>
        <taxon>Bacillales</taxon>
        <taxon>Bacillaceae</taxon>
        <taxon>Sediminibacillus</taxon>
    </lineage>
</organism>
<dbReference type="InterPro" id="IPR025234">
    <property type="entry name" value="YjzH-like"/>
</dbReference>
<dbReference type="Proteomes" id="UP000182347">
    <property type="component" value="Unassembled WGS sequence"/>
</dbReference>
<dbReference type="OrthoDB" id="1739894at2"/>